<dbReference type="PROSITE" id="PS51450">
    <property type="entry name" value="LRR"/>
    <property type="match status" value="1"/>
</dbReference>
<keyword evidence="3" id="KW-0723">Serine/threonine-protein kinase</keyword>
<keyword evidence="4" id="KW-0597">Phosphoprotein</keyword>
<comment type="catalytic activity">
    <reaction evidence="18">
        <text>L-seryl-[protein] + ATP = O-phospho-L-seryl-[protein] + ADP + H(+)</text>
        <dbReference type="Rhea" id="RHEA:17989"/>
        <dbReference type="Rhea" id="RHEA-COMP:9863"/>
        <dbReference type="Rhea" id="RHEA-COMP:11604"/>
        <dbReference type="ChEBI" id="CHEBI:15378"/>
        <dbReference type="ChEBI" id="CHEBI:29999"/>
        <dbReference type="ChEBI" id="CHEBI:30616"/>
        <dbReference type="ChEBI" id="CHEBI:83421"/>
        <dbReference type="ChEBI" id="CHEBI:456216"/>
        <dbReference type="EC" id="2.7.11.1"/>
    </reaction>
</comment>
<evidence type="ECO:0000313" key="22">
    <source>
        <dbReference type="EMBL" id="KAK4271231.1"/>
    </source>
</evidence>
<dbReference type="InterPro" id="IPR001611">
    <property type="entry name" value="Leu-rich_rpt"/>
</dbReference>
<dbReference type="EMBL" id="JAWXYG010000005">
    <property type="protein sequence ID" value="KAK4271231.1"/>
    <property type="molecule type" value="Genomic_DNA"/>
</dbReference>
<comment type="catalytic activity">
    <reaction evidence="17">
        <text>L-threonyl-[protein] + ATP = O-phospho-L-threonyl-[protein] + ADP + H(+)</text>
        <dbReference type="Rhea" id="RHEA:46608"/>
        <dbReference type="Rhea" id="RHEA-COMP:11060"/>
        <dbReference type="Rhea" id="RHEA-COMP:11605"/>
        <dbReference type="ChEBI" id="CHEBI:15378"/>
        <dbReference type="ChEBI" id="CHEBI:30013"/>
        <dbReference type="ChEBI" id="CHEBI:30616"/>
        <dbReference type="ChEBI" id="CHEBI:61977"/>
        <dbReference type="ChEBI" id="CHEBI:456216"/>
        <dbReference type="EC" id="2.7.11.1"/>
    </reaction>
</comment>
<dbReference type="Proteomes" id="UP001293593">
    <property type="component" value="Unassembled WGS sequence"/>
</dbReference>
<feature type="binding site" evidence="19">
    <location>
        <position position="262"/>
    </location>
    <ligand>
        <name>ATP</name>
        <dbReference type="ChEBI" id="CHEBI:30616"/>
    </ligand>
</feature>
<dbReference type="PROSITE" id="PS00109">
    <property type="entry name" value="PROTEIN_KINASE_TYR"/>
    <property type="match status" value="1"/>
</dbReference>
<comment type="subcellular location">
    <subcellularLocation>
        <location evidence="1">Membrane</location>
        <topology evidence="1">Single-pass type I membrane protein</topology>
    </subcellularLocation>
</comment>
<evidence type="ECO:0000256" key="4">
    <source>
        <dbReference type="ARBA" id="ARBA00022553"/>
    </source>
</evidence>
<dbReference type="Gene3D" id="1.10.510.10">
    <property type="entry name" value="Transferase(Phosphotransferase) domain 1"/>
    <property type="match status" value="1"/>
</dbReference>
<reference evidence="22" key="1">
    <citation type="submission" date="2023-10" db="EMBL/GenBank/DDBJ databases">
        <title>Chromosome-level genome of the transformable northern wattle, Acacia crassicarpa.</title>
        <authorList>
            <person name="Massaro I."/>
            <person name="Sinha N.R."/>
            <person name="Poethig S."/>
            <person name="Leichty A.R."/>
        </authorList>
    </citation>
    <scope>NUCLEOTIDE SEQUENCE</scope>
    <source>
        <strain evidence="22">Acra3RX</strain>
        <tissue evidence="22">Leaf</tissue>
    </source>
</reference>
<dbReference type="PROSITE" id="PS50011">
    <property type="entry name" value="PROTEIN_KINASE_DOM"/>
    <property type="match status" value="1"/>
</dbReference>
<dbReference type="FunFam" id="1.10.510.10:FF:000445">
    <property type="entry name" value="MDIS1-interacting receptor like kinase 2"/>
    <property type="match status" value="1"/>
</dbReference>
<evidence type="ECO:0000256" key="11">
    <source>
        <dbReference type="ARBA" id="ARBA00022777"/>
    </source>
</evidence>
<keyword evidence="16" id="KW-0325">Glycoprotein</keyword>
<evidence type="ECO:0000313" key="23">
    <source>
        <dbReference type="Proteomes" id="UP001293593"/>
    </source>
</evidence>
<keyword evidence="15" id="KW-0675">Receptor</keyword>
<dbReference type="Pfam" id="PF00069">
    <property type="entry name" value="Pkinase"/>
    <property type="match status" value="1"/>
</dbReference>
<keyword evidence="11" id="KW-0418">Kinase</keyword>
<keyword evidence="7 20" id="KW-0812">Transmembrane</keyword>
<evidence type="ECO:0000256" key="15">
    <source>
        <dbReference type="ARBA" id="ARBA00023170"/>
    </source>
</evidence>
<dbReference type="EC" id="2.7.11.1" evidence="2"/>
<dbReference type="PANTHER" id="PTHR48005:SF16">
    <property type="entry name" value="MDIS1-INTERACTING RECEPTOR LIKE KINASE 2-LIKE ISOFORM X1"/>
    <property type="match status" value="1"/>
</dbReference>
<feature type="transmembrane region" description="Helical" evidence="20">
    <location>
        <begin position="168"/>
        <end position="191"/>
    </location>
</feature>
<dbReference type="GO" id="GO:0016020">
    <property type="term" value="C:membrane"/>
    <property type="evidence" value="ECO:0007669"/>
    <property type="project" value="UniProtKB-SubCell"/>
</dbReference>
<evidence type="ECO:0000256" key="13">
    <source>
        <dbReference type="ARBA" id="ARBA00022989"/>
    </source>
</evidence>
<evidence type="ECO:0000256" key="12">
    <source>
        <dbReference type="ARBA" id="ARBA00022840"/>
    </source>
</evidence>
<evidence type="ECO:0000256" key="16">
    <source>
        <dbReference type="ARBA" id="ARBA00023180"/>
    </source>
</evidence>
<evidence type="ECO:0000256" key="7">
    <source>
        <dbReference type="ARBA" id="ARBA00022692"/>
    </source>
</evidence>
<sequence length="527" mass="59516">MYLSHNNLIGTIPTEFGTLHNLMYLDLSCNNLIGDIPSSIFNLKNLQDFDVSQNQLSGSMPRRFGNFSSSFHLNISENNLCGSVPYILNDYFHVDADFSHNKFNGTLPSIICSVPPLCSINLSYNKISGSIPGDLFRMQYINLSYNLLSDNELLGLEKKQGFSKGLQSLLKIIIPFAIFLVIIFVVGFILFESFKKNKKSIIQTRESKNGDLFSIWNYDGKIAYEDIIEATEGFDIKYCIGTGAYGSVYRAQLPSGKIVALKKLHRREYGNTSFAKSFHNEVKMLSEIRHRSIIKLHGFCLHNQSMFLIYEYMERGSLFYVLNNDYEAKEFDWSMRVNTIKGIANALFYMHHDCAPPIIHRDVTSNNVLLNSKMKAFLSDFGTARILDPDSSNQTLLVGTYGYVAPELAYTLVVTAKCDVYSFGVLIFETFMGRHPGELILSFSNTCFESILLIDVLDPRLPLPSPKDAQDVTFLVTIALACLNSSPKSRPSMHQVSQRLLSSDQSLVIPFNNISLQHLLNQDMQII</sequence>
<keyword evidence="13 20" id="KW-1133">Transmembrane helix</keyword>
<dbReference type="InterPro" id="IPR017441">
    <property type="entry name" value="Protein_kinase_ATP_BS"/>
</dbReference>
<dbReference type="FunFam" id="3.30.200.20:FF:000309">
    <property type="entry name" value="Leucine-rich repeat receptor protein kinase MSP1"/>
    <property type="match status" value="1"/>
</dbReference>
<feature type="domain" description="Protein kinase" evidence="21">
    <location>
        <begin position="234"/>
        <end position="508"/>
    </location>
</feature>
<dbReference type="SUPFAM" id="SSF56112">
    <property type="entry name" value="Protein kinase-like (PK-like)"/>
    <property type="match status" value="1"/>
</dbReference>
<keyword evidence="14 20" id="KW-0472">Membrane</keyword>
<dbReference type="PROSITE" id="PS00107">
    <property type="entry name" value="PROTEIN_KINASE_ATP"/>
    <property type="match status" value="1"/>
</dbReference>
<evidence type="ECO:0000256" key="18">
    <source>
        <dbReference type="ARBA" id="ARBA00048679"/>
    </source>
</evidence>
<dbReference type="SUPFAM" id="SSF52058">
    <property type="entry name" value="L domain-like"/>
    <property type="match status" value="1"/>
</dbReference>
<evidence type="ECO:0000256" key="9">
    <source>
        <dbReference type="ARBA" id="ARBA00022737"/>
    </source>
</evidence>
<evidence type="ECO:0000256" key="5">
    <source>
        <dbReference type="ARBA" id="ARBA00022614"/>
    </source>
</evidence>
<gene>
    <name evidence="22" type="ORF">QN277_019953</name>
</gene>
<keyword evidence="9" id="KW-0677">Repeat</keyword>
<proteinExistence type="predicted"/>
<dbReference type="Gene3D" id="3.30.200.20">
    <property type="entry name" value="Phosphorylase Kinase, domain 1"/>
    <property type="match status" value="1"/>
</dbReference>
<evidence type="ECO:0000259" key="21">
    <source>
        <dbReference type="PROSITE" id="PS50011"/>
    </source>
</evidence>
<dbReference type="InterPro" id="IPR051420">
    <property type="entry name" value="Ser_Thr_Kinases_DiverseReg"/>
</dbReference>
<dbReference type="Pfam" id="PF13855">
    <property type="entry name" value="LRR_8"/>
    <property type="match status" value="1"/>
</dbReference>
<accession>A0AAE1JLX7</accession>
<dbReference type="AlphaFoldDB" id="A0AAE1JLX7"/>
<evidence type="ECO:0000256" key="17">
    <source>
        <dbReference type="ARBA" id="ARBA00047899"/>
    </source>
</evidence>
<evidence type="ECO:0000256" key="20">
    <source>
        <dbReference type="SAM" id="Phobius"/>
    </source>
</evidence>
<evidence type="ECO:0000256" key="1">
    <source>
        <dbReference type="ARBA" id="ARBA00004479"/>
    </source>
</evidence>
<evidence type="ECO:0000256" key="3">
    <source>
        <dbReference type="ARBA" id="ARBA00022527"/>
    </source>
</evidence>
<dbReference type="GO" id="GO:0005524">
    <property type="term" value="F:ATP binding"/>
    <property type="evidence" value="ECO:0007669"/>
    <property type="project" value="UniProtKB-UniRule"/>
</dbReference>
<evidence type="ECO:0000256" key="2">
    <source>
        <dbReference type="ARBA" id="ARBA00012513"/>
    </source>
</evidence>
<dbReference type="InterPro" id="IPR011009">
    <property type="entry name" value="Kinase-like_dom_sf"/>
</dbReference>
<dbReference type="Gene3D" id="3.80.10.10">
    <property type="entry name" value="Ribonuclease Inhibitor"/>
    <property type="match status" value="1"/>
</dbReference>
<keyword evidence="6" id="KW-0808">Transferase</keyword>
<comment type="caution">
    <text evidence="22">The sequence shown here is derived from an EMBL/GenBank/DDBJ whole genome shotgun (WGS) entry which is preliminary data.</text>
</comment>
<dbReference type="FunFam" id="3.80.10.10:FF:000383">
    <property type="entry name" value="Leucine-rich repeat receptor protein kinase EMS1"/>
    <property type="match status" value="1"/>
</dbReference>
<evidence type="ECO:0000256" key="19">
    <source>
        <dbReference type="PROSITE-ProRule" id="PRU10141"/>
    </source>
</evidence>
<dbReference type="GO" id="GO:0004674">
    <property type="term" value="F:protein serine/threonine kinase activity"/>
    <property type="evidence" value="ECO:0007669"/>
    <property type="project" value="UniProtKB-KW"/>
</dbReference>
<dbReference type="Pfam" id="PF00560">
    <property type="entry name" value="LRR_1"/>
    <property type="match status" value="2"/>
</dbReference>
<keyword evidence="12 19" id="KW-0067">ATP-binding</keyword>
<dbReference type="InterPro" id="IPR032675">
    <property type="entry name" value="LRR_dom_sf"/>
</dbReference>
<name>A0AAE1JLX7_9FABA</name>
<keyword evidence="10 19" id="KW-0547">Nucleotide-binding</keyword>
<keyword evidence="23" id="KW-1185">Reference proteome</keyword>
<organism evidence="22 23">
    <name type="scientific">Acacia crassicarpa</name>
    <name type="common">northern wattle</name>
    <dbReference type="NCBI Taxonomy" id="499986"/>
    <lineage>
        <taxon>Eukaryota</taxon>
        <taxon>Viridiplantae</taxon>
        <taxon>Streptophyta</taxon>
        <taxon>Embryophyta</taxon>
        <taxon>Tracheophyta</taxon>
        <taxon>Spermatophyta</taxon>
        <taxon>Magnoliopsida</taxon>
        <taxon>eudicotyledons</taxon>
        <taxon>Gunneridae</taxon>
        <taxon>Pentapetalae</taxon>
        <taxon>rosids</taxon>
        <taxon>fabids</taxon>
        <taxon>Fabales</taxon>
        <taxon>Fabaceae</taxon>
        <taxon>Caesalpinioideae</taxon>
        <taxon>mimosoid clade</taxon>
        <taxon>Acacieae</taxon>
        <taxon>Acacia</taxon>
    </lineage>
</organism>
<protein>
    <recommendedName>
        <fullName evidence="2">non-specific serine/threonine protein kinase</fullName>
        <ecNumber evidence="2">2.7.11.1</ecNumber>
    </recommendedName>
</protein>
<keyword evidence="8" id="KW-0732">Signal</keyword>
<evidence type="ECO:0000256" key="10">
    <source>
        <dbReference type="ARBA" id="ARBA00022741"/>
    </source>
</evidence>
<evidence type="ECO:0000256" key="14">
    <source>
        <dbReference type="ARBA" id="ARBA00023136"/>
    </source>
</evidence>
<dbReference type="PANTHER" id="PTHR48005">
    <property type="entry name" value="LEUCINE RICH REPEAT KINASE 2"/>
    <property type="match status" value="1"/>
</dbReference>
<evidence type="ECO:0000256" key="6">
    <source>
        <dbReference type="ARBA" id="ARBA00022679"/>
    </source>
</evidence>
<dbReference type="InterPro" id="IPR000719">
    <property type="entry name" value="Prot_kinase_dom"/>
</dbReference>
<keyword evidence="5" id="KW-0433">Leucine-rich repeat</keyword>
<evidence type="ECO:0000256" key="8">
    <source>
        <dbReference type="ARBA" id="ARBA00022729"/>
    </source>
</evidence>
<dbReference type="InterPro" id="IPR008266">
    <property type="entry name" value="Tyr_kinase_AS"/>
</dbReference>